<evidence type="ECO:0000313" key="2">
    <source>
        <dbReference type="Proteomes" id="UP000184278"/>
    </source>
</evidence>
<protein>
    <submittedName>
        <fullName evidence="1">Uncharacterized protein</fullName>
    </submittedName>
</protein>
<proteinExistence type="predicted"/>
<evidence type="ECO:0000313" key="1">
    <source>
        <dbReference type="EMBL" id="SHH94625.1"/>
    </source>
</evidence>
<dbReference type="Proteomes" id="UP000184278">
    <property type="component" value="Unassembled WGS sequence"/>
</dbReference>
<dbReference type="AlphaFoldDB" id="A0A1M5X483"/>
<dbReference type="OrthoDB" id="9804867at2"/>
<organism evidence="1 2">
    <name type="scientific">Butyrivibrio fibrisolvens DSM 3071</name>
    <dbReference type="NCBI Taxonomy" id="1121131"/>
    <lineage>
        <taxon>Bacteria</taxon>
        <taxon>Bacillati</taxon>
        <taxon>Bacillota</taxon>
        <taxon>Clostridia</taxon>
        <taxon>Lachnospirales</taxon>
        <taxon>Lachnospiraceae</taxon>
        <taxon>Butyrivibrio</taxon>
    </lineage>
</organism>
<name>A0A1M5X483_BUTFI</name>
<sequence length="60" mass="6678">MAPKNSNVLARVEIEVKEEAESILNDFNAMMEKGLVQAKTNESRPAKDVLSDIRNNVSMT</sequence>
<dbReference type="EMBL" id="FQXK01000009">
    <property type="protein sequence ID" value="SHH94625.1"/>
    <property type="molecule type" value="Genomic_DNA"/>
</dbReference>
<dbReference type="GeneID" id="89510337"/>
<gene>
    <name evidence="1" type="ORF">SAMN02745229_01281</name>
</gene>
<accession>A0A1M5X483</accession>
<reference evidence="2" key="1">
    <citation type="submission" date="2016-11" db="EMBL/GenBank/DDBJ databases">
        <authorList>
            <person name="Varghese N."/>
            <person name="Submissions S."/>
        </authorList>
    </citation>
    <scope>NUCLEOTIDE SEQUENCE [LARGE SCALE GENOMIC DNA]</scope>
    <source>
        <strain evidence="2">DSM 3071</strain>
    </source>
</reference>
<dbReference type="RefSeq" id="WP_073386405.1">
    <property type="nucleotide sequence ID" value="NZ_FQXK01000009.1"/>
</dbReference>
<keyword evidence="2" id="KW-1185">Reference proteome</keyword>